<keyword evidence="2" id="KW-1185">Reference proteome</keyword>
<evidence type="ECO:0000313" key="1">
    <source>
        <dbReference type="EMBL" id="ADI03242.1"/>
    </source>
</evidence>
<dbReference type="KEGG" id="sbh:SBI_00121"/>
<gene>
    <name evidence="1" type="ordered locus">SBI_00121</name>
</gene>
<organism evidence="1 2">
    <name type="scientific">Streptomyces bingchenggensis (strain BCW-1)</name>
    <dbReference type="NCBI Taxonomy" id="749414"/>
    <lineage>
        <taxon>Bacteria</taxon>
        <taxon>Bacillati</taxon>
        <taxon>Actinomycetota</taxon>
        <taxon>Actinomycetes</taxon>
        <taxon>Kitasatosporales</taxon>
        <taxon>Streptomycetaceae</taxon>
        <taxon>Streptomyces</taxon>
    </lineage>
</organism>
<dbReference type="AlphaFoldDB" id="D7BUQ1"/>
<dbReference type="Proteomes" id="UP000000377">
    <property type="component" value="Chromosome"/>
</dbReference>
<proteinExistence type="predicted"/>
<protein>
    <submittedName>
        <fullName evidence="1">Uncharacterized protein</fullName>
    </submittedName>
</protein>
<reference evidence="1 2" key="1">
    <citation type="journal article" date="2010" name="J. Bacteriol.">
        <title>Genome sequence of the milbemycin-producing bacterium Streptomyces bingchenggensis.</title>
        <authorList>
            <person name="Wang X.J."/>
            <person name="Yan Y.J."/>
            <person name="Zhang B."/>
            <person name="An J."/>
            <person name="Wang J.J."/>
            <person name="Tian J."/>
            <person name="Jiang L."/>
            <person name="Chen Y.H."/>
            <person name="Huang S.X."/>
            <person name="Yin M."/>
            <person name="Zhang J."/>
            <person name="Gao A.L."/>
            <person name="Liu C.X."/>
            <person name="Zhu Z.X."/>
            <person name="Xiang W.S."/>
        </authorList>
    </citation>
    <scope>NUCLEOTIDE SEQUENCE [LARGE SCALE GENOMIC DNA]</scope>
    <source>
        <strain evidence="1 2">BCW-1</strain>
    </source>
</reference>
<dbReference type="HOGENOM" id="CLU_3317447_0_0_11"/>
<dbReference type="STRING" id="749414.SBI_00121"/>
<accession>D7BUQ1</accession>
<sequence>MSVPLYQAKAVRDARRILTALPAGRNELPAGLREAGVAA</sequence>
<dbReference type="PATRIC" id="fig|749414.3.peg.124"/>
<evidence type="ECO:0000313" key="2">
    <source>
        <dbReference type="Proteomes" id="UP000000377"/>
    </source>
</evidence>
<name>D7BUQ1_STRBB</name>
<dbReference type="EMBL" id="CP002047">
    <property type="protein sequence ID" value="ADI03242.1"/>
    <property type="molecule type" value="Genomic_DNA"/>
</dbReference>